<dbReference type="OrthoDB" id="9791874at2"/>
<feature type="domain" description="Glycine transporter" evidence="8">
    <location>
        <begin position="22"/>
        <end position="94"/>
    </location>
</feature>
<proteinExistence type="inferred from homology"/>
<evidence type="ECO:0000313" key="9">
    <source>
        <dbReference type="EMBL" id="SIT11015.1"/>
    </source>
</evidence>
<dbReference type="Proteomes" id="UP000185678">
    <property type="component" value="Unassembled WGS sequence"/>
</dbReference>
<feature type="transmembrane region" description="Helical" evidence="7">
    <location>
        <begin position="47"/>
        <end position="67"/>
    </location>
</feature>
<dbReference type="PANTHER" id="PTHR30506">
    <property type="entry name" value="INNER MEMBRANE PROTEIN"/>
    <property type="match status" value="1"/>
</dbReference>
<evidence type="ECO:0000256" key="3">
    <source>
        <dbReference type="ARBA" id="ARBA00022475"/>
    </source>
</evidence>
<accession>A0A1N7PK62</accession>
<dbReference type="PANTHER" id="PTHR30506:SF3">
    <property type="entry name" value="UPF0126 INNER MEMBRANE PROTEIN YADS-RELATED"/>
    <property type="match status" value="1"/>
</dbReference>
<feature type="transmembrane region" description="Helical" evidence="7">
    <location>
        <begin position="164"/>
        <end position="184"/>
    </location>
</feature>
<evidence type="ECO:0000313" key="10">
    <source>
        <dbReference type="Proteomes" id="UP000185678"/>
    </source>
</evidence>
<name>A0A1N7PK62_9PROT</name>
<sequence length="227" mass="23548">MIPVSLATASEAVAAVEQALLVVDLVAVAVFAISGALVAARKEMDPVGFIFLGTATGIGGGTFRDLVLGVPLLWVQQPVYLWVCIIASLATFWGARLLGSRYRALLWMDAVGMAMFAVAGTQKATSLGHGPLVATLMGVFTAALGGLVRDMMAGEEPLLFHREIYATAAVVAGLGYLGLLALGIPGELAGMGGFVAGFITRAAAIRYGLSLPSYRRPDRPLDGPSGR</sequence>
<keyword evidence="10" id="KW-1185">Reference proteome</keyword>
<evidence type="ECO:0000256" key="1">
    <source>
        <dbReference type="ARBA" id="ARBA00004651"/>
    </source>
</evidence>
<reference evidence="9 10" key="1">
    <citation type="submission" date="2017-01" db="EMBL/GenBank/DDBJ databases">
        <authorList>
            <person name="Mah S.A."/>
            <person name="Swanson W.J."/>
            <person name="Moy G.W."/>
            <person name="Vacquier V.D."/>
        </authorList>
    </citation>
    <scope>NUCLEOTIDE SEQUENCE [LARGE SCALE GENOMIC DNA]</scope>
    <source>
        <strain evidence="9 10">DSM 11589</strain>
    </source>
</reference>
<dbReference type="EMBL" id="FTOA01000007">
    <property type="protein sequence ID" value="SIT11015.1"/>
    <property type="molecule type" value="Genomic_DNA"/>
</dbReference>
<evidence type="ECO:0000256" key="4">
    <source>
        <dbReference type="ARBA" id="ARBA00022692"/>
    </source>
</evidence>
<keyword evidence="5 7" id="KW-1133">Transmembrane helix</keyword>
<organism evidence="9 10">
    <name type="scientific">Insolitispirillum peregrinum</name>
    <dbReference type="NCBI Taxonomy" id="80876"/>
    <lineage>
        <taxon>Bacteria</taxon>
        <taxon>Pseudomonadati</taxon>
        <taxon>Pseudomonadota</taxon>
        <taxon>Alphaproteobacteria</taxon>
        <taxon>Rhodospirillales</taxon>
        <taxon>Novispirillaceae</taxon>
        <taxon>Insolitispirillum</taxon>
    </lineage>
</organism>
<evidence type="ECO:0000256" key="6">
    <source>
        <dbReference type="ARBA" id="ARBA00023136"/>
    </source>
</evidence>
<dbReference type="RefSeq" id="WP_084194945.1">
    <property type="nucleotide sequence ID" value="NZ_FTOA01000007.1"/>
</dbReference>
<feature type="transmembrane region" description="Helical" evidence="7">
    <location>
        <begin position="20"/>
        <end position="40"/>
    </location>
</feature>
<keyword evidence="3" id="KW-1003">Cell membrane</keyword>
<feature type="transmembrane region" description="Helical" evidence="7">
    <location>
        <begin position="132"/>
        <end position="152"/>
    </location>
</feature>
<dbReference type="GO" id="GO:0005886">
    <property type="term" value="C:plasma membrane"/>
    <property type="evidence" value="ECO:0007669"/>
    <property type="project" value="UniProtKB-SubCell"/>
</dbReference>
<keyword evidence="4 7" id="KW-0812">Transmembrane</keyword>
<comment type="similarity">
    <text evidence="2">Belongs to the UPF0126 family.</text>
</comment>
<feature type="domain" description="Glycine transporter" evidence="8">
    <location>
        <begin position="106"/>
        <end position="178"/>
    </location>
</feature>
<feature type="transmembrane region" description="Helical" evidence="7">
    <location>
        <begin position="79"/>
        <end position="97"/>
    </location>
</feature>
<evidence type="ECO:0000256" key="5">
    <source>
        <dbReference type="ARBA" id="ARBA00022989"/>
    </source>
</evidence>
<gene>
    <name evidence="9" type="ORF">SAMN05421779_10731</name>
</gene>
<dbReference type="AlphaFoldDB" id="A0A1N7PK62"/>
<evidence type="ECO:0000256" key="2">
    <source>
        <dbReference type="ARBA" id="ARBA00008193"/>
    </source>
</evidence>
<dbReference type="STRING" id="80876.SAMN05421779_10731"/>
<comment type="subcellular location">
    <subcellularLocation>
        <location evidence="1">Cell membrane</location>
        <topology evidence="1">Multi-pass membrane protein</topology>
    </subcellularLocation>
</comment>
<dbReference type="Pfam" id="PF03458">
    <property type="entry name" value="Gly_transporter"/>
    <property type="match status" value="2"/>
</dbReference>
<evidence type="ECO:0000259" key="8">
    <source>
        <dbReference type="Pfam" id="PF03458"/>
    </source>
</evidence>
<keyword evidence="6 7" id="KW-0472">Membrane</keyword>
<dbReference type="InterPro" id="IPR005115">
    <property type="entry name" value="Gly_transporter"/>
</dbReference>
<protein>
    <submittedName>
        <fullName evidence="9">Uncharacterized membrane protein YeiH</fullName>
    </submittedName>
</protein>
<evidence type="ECO:0000256" key="7">
    <source>
        <dbReference type="SAM" id="Phobius"/>
    </source>
</evidence>